<feature type="transmembrane region" description="Helical" evidence="9">
    <location>
        <begin position="204"/>
        <end position="226"/>
    </location>
</feature>
<evidence type="ECO:0000256" key="2">
    <source>
        <dbReference type="ARBA" id="ARBA00008335"/>
    </source>
</evidence>
<dbReference type="PANTHER" id="PTHR23501:SF92">
    <property type="entry name" value="GLUTATHIONE EXCHANGER 1-RELATED"/>
    <property type="match status" value="1"/>
</dbReference>
<keyword evidence="6" id="KW-0406">Ion transport</keyword>
<organism evidence="11 12">
    <name type="scientific">Aspergillus puulaauensis</name>
    <dbReference type="NCBI Taxonomy" id="1220207"/>
    <lineage>
        <taxon>Eukaryota</taxon>
        <taxon>Fungi</taxon>
        <taxon>Dikarya</taxon>
        <taxon>Ascomycota</taxon>
        <taxon>Pezizomycotina</taxon>
        <taxon>Eurotiomycetes</taxon>
        <taxon>Eurotiomycetidae</taxon>
        <taxon>Eurotiales</taxon>
        <taxon>Aspergillaceae</taxon>
        <taxon>Aspergillus</taxon>
    </lineage>
</organism>
<sequence>MPLPISHDRDAFAGAGRGHDRSFSASSLPDLSHSHDSDNDPPTATTSLLPREMPVFGDKSPGVARIEIINSHLTQTDRIFLFIGVFLVGYAYGLDSQVRSTYQTYATSSFGKHSLLATVNVIRSVIAAAGQPVAARIADIFGRFELVAISIVFYIIGTVVEASASNIETFAAGTVLYQVGYTCIVLLVEVIIADITSMRSRVFFSYLPALPFIINTWISGNITAAVLQKTSWRWGIGMWCIIYFFCSLPLLFSLYHVGRRAEKSGELDNYPTPLQLLGMRKFGIDVFHQLDVVGIVLLVTMFGLILAPLTVAGGTVSQWRTAKIIVPLAIGILCIPAFVLWEVKGAKHPLTPFYLLKDRGIWSALVIRCLLNFSWYLQADYIFTVLIVAFDFSVTSATRIQSFYSFFGLVSGVITGLIIYRLRRLKYFIVFGTCMFMAAYGLVIHFRGGSSESSKTGVIAAQVLLGLAGGFFAYPTQASVQAATKHEHMAVLTGIYLGSFNVGSALGTCVSGAIWTQTLYKTLADKLSFQPDDTLAKRVYGSPFEVIPSYPVGTPEREAIIYSYRHVQRILCITGICLAAPMILFAFILRNPKLSKQQSQPEAEDRSE</sequence>
<feature type="transmembrane region" description="Helical" evidence="9">
    <location>
        <begin position="495"/>
        <end position="515"/>
    </location>
</feature>
<feature type="compositionally biased region" description="Basic and acidic residues" evidence="8">
    <location>
        <begin position="1"/>
        <end position="22"/>
    </location>
</feature>
<dbReference type="GeneID" id="64969665"/>
<feature type="transmembrane region" description="Helical" evidence="9">
    <location>
        <begin position="146"/>
        <end position="164"/>
    </location>
</feature>
<evidence type="ECO:0000256" key="4">
    <source>
        <dbReference type="ARBA" id="ARBA00022692"/>
    </source>
</evidence>
<feature type="transmembrane region" description="Helical" evidence="9">
    <location>
        <begin position="232"/>
        <end position="255"/>
    </location>
</feature>
<evidence type="ECO:0000256" key="8">
    <source>
        <dbReference type="SAM" id="MobiDB-lite"/>
    </source>
</evidence>
<keyword evidence="5 9" id="KW-1133">Transmembrane helix</keyword>
<dbReference type="InterPro" id="IPR010573">
    <property type="entry name" value="MFS_Str1/Tri12-like"/>
</dbReference>
<evidence type="ECO:0000259" key="10">
    <source>
        <dbReference type="PROSITE" id="PS50850"/>
    </source>
</evidence>
<evidence type="ECO:0000313" key="11">
    <source>
        <dbReference type="EMBL" id="BCS19660.1"/>
    </source>
</evidence>
<keyword evidence="7 9" id="KW-0472">Membrane</keyword>
<feature type="transmembrane region" description="Helical" evidence="9">
    <location>
        <begin position="324"/>
        <end position="343"/>
    </location>
</feature>
<dbReference type="PROSITE" id="PS50850">
    <property type="entry name" value="MFS"/>
    <property type="match status" value="1"/>
</dbReference>
<dbReference type="InterPro" id="IPR036259">
    <property type="entry name" value="MFS_trans_sf"/>
</dbReference>
<evidence type="ECO:0000256" key="6">
    <source>
        <dbReference type="ARBA" id="ARBA00023065"/>
    </source>
</evidence>
<dbReference type="AlphaFoldDB" id="A0A7R8AJH9"/>
<evidence type="ECO:0000256" key="9">
    <source>
        <dbReference type="SAM" id="Phobius"/>
    </source>
</evidence>
<feature type="transmembrane region" description="Helical" evidence="9">
    <location>
        <begin position="567"/>
        <end position="589"/>
    </location>
</feature>
<feature type="transmembrane region" description="Helical" evidence="9">
    <location>
        <begin position="402"/>
        <end position="420"/>
    </location>
</feature>
<dbReference type="InterPro" id="IPR020846">
    <property type="entry name" value="MFS_dom"/>
</dbReference>
<dbReference type="GO" id="GO:0005774">
    <property type="term" value="C:vacuolar membrane"/>
    <property type="evidence" value="ECO:0007669"/>
    <property type="project" value="TreeGrafter"/>
</dbReference>
<feature type="transmembrane region" description="Helical" evidence="9">
    <location>
        <begin position="364"/>
        <end position="390"/>
    </location>
</feature>
<keyword evidence="4 9" id="KW-0812">Transmembrane</keyword>
<keyword evidence="3" id="KW-0813">Transport</keyword>
<dbReference type="GO" id="GO:0015343">
    <property type="term" value="F:siderophore-iron transmembrane transporter activity"/>
    <property type="evidence" value="ECO:0007669"/>
    <property type="project" value="TreeGrafter"/>
</dbReference>
<feature type="transmembrane region" description="Helical" evidence="9">
    <location>
        <begin position="170"/>
        <end position="192"/>
    </location>
</feature>
<feature type="transmembrane region" description="Helical" evidence="9">
    <location>
        <begin position="79"/>
        <end position="94"/>
    </location>
</feature>
<dbReference type="OrthoDB" id="4088837at2759"/>
<feature type="transmembrane region" description="Helical" evidence="9">
    <location>
        <begin position="427"/>
        <end position="446"/>
    </location>
</feature>
<accession>A0A7R8AJH9</accession>
<feature type="region of interest" description="Disordered" evidence="8">
    <location>
        <begin position="1"/>
        <end position="55"/>
    </location>
</feature>
<dbReference type="Gene3D" id="1.20.1250.20">
    <property type="entry name" value="MFS general substrate transporter like domains"/>
    <property type="match status" value="2"/>
</dbReference>
<dbReference type="RefSeq" id="XP_041551854.1">
    <property type="nucleotide sequence ID" value="XM_041698694.1"/>
</dbReference>
<dbReference type="GO" id="GO:0005768">
    <property type="term" value="C:endosome"/>
    <property type="evidence" value="ECO:0007669"/>
    <property type="project" value="TreeGrafter"/>
</dbReference>
<dbReference type="GO" id="GO:0005886">
    <property type="term" value="C:plasma membrane"/>
    <property type="evidence" value="ECO:0007669"/>
    <property type="project" value="TreeGrafter"/>
</dbReference>
<feature type="transmembrane region" description="Helical" evidence="9">
    <location>
        <begin position="290"/>
        <end position="312"/>
    </location>
</feature>
<gene>
    <name evidence="11" type="ORF">APUU_20092A</name>
</gene>
<comment type="similarity">
    <text evidence="2">Belongs to the major facilitator superfamily.</text>
</comment>
<reference evidence="11" key="2">
    <citation type="submission" date="2021-02" db="EMBL/GenBank/DDBJ databases">
        <title>Aspergillus puulaauensis MK2 genome sequence.</title>
        <authorList>
            <person name="Futagami T."/>
            <person name="Mori K."/>
            <person name="Kadooka C."/>
            <person name="Tanaka T."/>
        </authorList>
    </citation>
    <scope>NUCLEOTIDE SEQUENCE</scope>
    <source>
        <strain evidence="11">MK2</strain>
    </source>
</reference>
<evidence type="ECO:0000256" key="5">
    <source>
        <dbReference type="ARBA" id="ARBA00022989"/>
    </source>
</evidence>
<evidence type="ECO:0000256" key="3">
    <source>
        <dbReference type="ARBA" id="ARBA00022448"/>
    </source>
</evidence>
<name>A0A7R8AJH9_9EURO</name>
<reference evidence="11" key="1">
    <citation type="submission" date="2021-01" db="EMBL/GenBank/DDBJ databases">
        <authorList>
            <consortium name="Aspergillus puulaauensis MK2 genome sequencing consortium"/>
            <person name="Kazuki M."/>
            <person name="Futagami T."/>
        </authorList>
    </citation>
    <scope>NUCLEOTIDE SEQUENCE</scope>
    <source>
        <strain evidence="11">MK2</strain>
    </source>
</reference>
<keyword evidence="12" id="KW-1185">Reference proteome</keyword>
<dbReference type="Proteomes" id="UP000654913">
    <property type="component" value="Chromosome 2"/>
</dbReference>
<dbReference type="KEGG" id="apuu:APUU_20092A"/>
<dbReference type="Pfam" id="PF06609">
    <property type="entry name" value="TRI12"/>
    <property type="match status" value="1"/>
</dbReference>
<feature type="domain" description="Major facilitator superfamily (MFS) profile" evidence="10">
    <location>
        <begin position="81"/>
        <end position="593"/>
    </location>
</feature>
<comment type="subcellular location">
    <subcellularLocation>
        <location evidence="1">Endomembrane system</location>
        <topology evidence="1">Multi-pass membrane protein</topology>
    </subcellularLocation>
</comment>
<dbReference type="PANTHER" id="PTHR23501">
    <property type="entry name" value="MAJOR FACILITATOR SUPERFAMILY"/>
    <property type="match status" value="1"/>
</dbReference>
<feature type="transmembrane region" description="Helical" evidence="9">
    <location>
        <begin position="458"/>
        <end position="474"/>
    </location>
</feature>
<evidence type="ECO:0000256" key="1">
    <source>
        <dbReference type="ARBA" id="ARBA00004127"/>
    </source>
</evidence>
<evidence type="ECO:0000313" key="12">
    <source>
        <dbReference type="Proteomes" id="UP000654913"/>
    </source>
</evidence>
<evidence type="ECO:0000256" key="7">
    <source>
        <dbReference type="ARBA" id="ARBA00023136"/>
    </source>
</evidence>
<proteinExistence type="inferred from homology"/>
<protein>
    <recommendedName>
        <fullName evidence="10">Major facilitator superfamily (MFS) profile domain-containing protein</fullName>
    </recommendedName>
</protein>
<dbReference type="FunFam" id="1.20.1250.20:FF:000197">
    <property type="entry name" value="Siderophore iron transporter 1"/>
    <property type="match status" value="1"/>
</dbReference>
<feature type="transmembrane region" description="Helical" evidence="9">
    <location>
        <begin position="114"/>
        <end position="134"/>
    </location>
</feature>
<dbReference type="EMBL" id="AP024444">
    <property type="protein sequence ID" value="BCS19660.1"/>
    <property type="molecule type" value="Genomic_DNA"/>
</dbReference>
<dbReference type="SUPFAM" id="SSF103473">
    <property type="entry name" value="MFS general substrate transporter"/>
    <property type="match status" value="1"/>
</dbReference>